<dbReference type="STRING" id="456442.Mboo_1589"/>
<organism evidence="1 2">
    <name type="scientific">Methanoregula boonei (strain DSM 21154 / JCM 14090 / 6A8)</name>
    <dbReference type="NCBI Taxonomy" id="456442"/>
    <lineage>
        <taxon>Archaea</taxon>
        <taxon>Methanobacteriati</taxon>
        <taxon>Methanobacteriota</taxon>
        <taxon>Stenosarchaea group</taxon>
        <taxon>Methanomicrobia</taxon>
        <taxon>Methanomicrobiales</taxon>
        <taxon>Methanoregulaceae</taxon>
        <taxon>Methanoregula</taxon>
    </lineage>
</organism>
<evidence type="ECO:0000313" key="1">
    <source>
        <dbReference type="EMBL" id="ABS56106.1"/>
    </source>
</evidence>
<evidence type="ECO:0000313" key="2">
    <source>
        <dbReference type="Proteomes" id="UP000002408"/>
    </source>
</evidence>
<dbReference type="Proteomes" id="UP000002408">
    <property type="component" value="Chromosome"/>
</dbReference>
<reference evidence="2" key="1">
    <citation type="journal article" date="2015" name="Microbiology">
        <title>Genome of Methanoregula boonei 6A8 reveals adaptations to oligotrophic peatland environments.</title>
        <authorList>
            <person name="Braeuer S."/>
            <person name="Cadillo-Quiroz H."/>
            <person name="Kyrpides N."/>
            <person name="Woyke T."/>
            <person name="Goodwin L."/>
            <person name="Detter C."/>
            <person name="Podell S."/>
            <person name="Yavitt J.B."/>
            <person name="Zinder S.H."/>
        </authorList>
    </citation>
    <scope>NUCLEOTIDE SEQUENCE [LARGE SCALE GENOMIC DNA]</scope>
    <source>
        <strain evidence="2">DSM 21154 / JCM 14090 / 6A8</strain>
    </source>
</reference>
<dbReference type="AlphaFoldDB" id="A7I8P5"/>
<dbReference type="HOGENOM" id="CLU_1444660_0_0_2"/>
<dbReference type="RefSeq" id="WP_012107150.1">
    <property type="nucleotide sequence ID" value="NC_009712.1"/>
</dbReference>
<gene>
    <name evidence="1" type="ordered locus">Mboo_1589</name>
</gene>
<dbReference type="OrthoDB" id="142795at2157"/>
<dbReference type="eggNOG" id="arCOG06276">
    <property type="taxonomic scope" value="Archaea"/>
</dbReference>
<dbReference type="EMBL" id="CP000780">
    <property type="protein sequence ID" value="ABS56106.1"/>
    <property type="molecule type" value="Genomic_DNA"/>
</dbReference>
<dbReference type="GeneID" id="5410903"/>
<keyword evidence="2" id="KW-1185">Reference proteome</keyword>
<evidence type="ECO:0008006" key="3">
    <source>
        <dbReference type="Google" id="ProtNLM"/>
    </source>
</evidence>
<name>A7I8P5_METB6</name>
<protein>
    <recommendedName>
        <fullName evidence="3">DNA primase/polymerase bifunctional N-terminal domain-containing protein</fullName>
    </recommendedName>
</protein>
<accession>A7I8P5</accession>
<proteinExistence type="predicted"/>
<dbReference type="KEGG" id="mbn:Mboo_1589"/>
<sequence length="187" mass="20732">MRDRYENIPADLTRLDRWVVWRYEERNGKLTKPPYVPAPGKMRHALVNVPSTWGTFEQAKNTVNAGGFDGIGFVLGEGIFGIDFDHATDAMVQEALSLGSYTEWSPSGHGVHVIGRSAIVLKGRKKGSVELYMQGRYFTVTGSVVPGSPPDIRVISPDRLLDFFRRHFEDEPVPGRNNGTGSDTPEA</sequence>